<dbReference type="VEuPathDB" id="FungiDB:LEMA_P042280.1"/>
<protein>
    <submittedName>
        <fullName evidence="1">Predicted protein</fullName>
    </submittedName>
</protein>
<dbReference type="InParanoid" id="E4ZNV8"/>
<dbReference type="Proteomes" id="UP000002668">
    <property type="component" value="Genome"/>
</dbReference>
<evidence type="ECO:0000313" key="1">
    <source>
        <dbReference type="EMBL" id="CBX93327.1"/>
    </source>
</evidence>
<dbReference type="HOGENOM" id="CLU_1993013_0_0_1"/>
<dbReference type="EMBL" id="FP929105">
    <property type="protein sequence ID" value="CBX93327.1"/>
    <property type="molecule type" value="Genomic_DNA"/>
</dbReference>
<name>E4ZNV8_LEPMJ</name>
<reference evidence="2" key="1">
    <citation type="journal article" date="2011" name="Nat. Commun.">
        <title>Effector diversification within compartments of the Leptosphaeria maculans genome affected by Repeat-Induced Point mutations.</title>
        <authorList>
            <person name="Rouxel T."/>
            <person name="Grandaubert J."/>
            <person name="Hane J.K."/>
            <person name="Hoede C."/>
            <person name="van de Wouw A.P."/>
            <person name="Couloux A."/>
            <person name="Dominguez V."/>
            <person name="Anthouard V."/>
            <person name="Bally P."/>
            <person name="Bourras S."/>
            <person name="Cozijnsen A.J."/>
            <person name="Ciuffetti L.M."/>
            <person name="Degrave A."/>
            <person name="Dilmaghani A."/>
            <person name="Duret L."/>
            <person name="Fudal I."/>
            <person name="Goodwin S.B."/>
            <person name="Gout L."/>
            <person name="Glaser N."/>
            <person name="Linglin J."/>
            <person name="Kema G.H.J."/>
            <person name="Lapalu N."/>
            <person name="Lawrence C.B."/>
            <person name="May K."/>
            <person name="Meyer M."/>
            <person name="Ollivier B."/>
            <person name="Poulain J."/>
            <person name="Schoch C.L."/>
            <person name="Simon A."/>
            <person name="Spatafora J.W."/>
            <person name="Stachowiak A."/>
            <person name="Turgeon B.G."/>
            <person name="Tyler B.M."/>
            <person name="Vincent D."/>
            <person name="Weissenbach J."/>
            <person name="Amselem J."/>
            <person name="Quesneville H."/>
            <person name="Oliver R.P."/>
            <person name="Wincker P."/>
            <person name="Balesdent M.-H."/>
            <person name="Howlett B.J."/>
        </authorList>
    </citation>
    <scope>NUCLEOTIDE SEQUENCE [LARGE SCALE GENOMIC DNA]</scope>
    <source>
        <strain evidence="2">JN3 / isolate v23.1.3 / race Av1-4-5-6-7-8</strain>
    </source>
</reference>
<gene>
    <name evidence="1" type="ORF">LEMA_P042280.1</name>
</gene>
<accession>E4ZNV8</accession>
<evidence type="ECO:0000313" key="2">
    <source>
        <dbReference type="Proteomes" id="UP000002668"/>
    </source>
</evidence>
<organism evidence="2">
    <name type="scientific">Leptosphaeria maculans (strain JN3 / isolate v23.1.3 / race Av1-4-5-6-7-8)</name>
    <name type="common">Blackleg fungus</name>
    <name type="synonym">Phoma lingam</name>
    <dbReference type="NCBI Taxonomy" id="985895"/>
    <lineage>
        <taxon>Eukaryota</taxon>
        <taxon>Fungi</taxon>
        <taxon>Dikarya</taxon>
        <taxon>Ascomycota</taxon>
        <taxon>Pezizomycotina</taxon>
        <taxon>Dothideomycetes</taxon>
        <taxon>Pleosporomycetidae</taxon>
        <taxon>Pleosporales</taxon>
        <taxon>Pleosporineae</taxon>
        <taxon>Leptosphaeriaceae</taxon>
        <taxon>Plenodomus</taxon>
        <taxon>Plenodomus lingam/Leptosphaeria maculans species complex</taxon>
    </lineage>
</organism>
<keyword evidence="2" id="KW-1185">Reference proteome</keyword>
<dbReference type="AlphaFoldDB" id="E4ZNV8"/>
<proteinExistence type="predicted"/>
<sequence length="125" mass="13795">MIVGFLAIANLGIVRTAKDAYYVGYFLSRLASIEARKSVWDIHAFVACEGSKWASLATGWLTAYQSGLCTTGRRTSSYLDTMYLWAACLGHLTDSSGPGTPRLDLFDRPRPLRAVPRSLREPSYA</sequence>